<dbReference type="EMBL" id="JALJOS010000014">
    <property type="protein sequence ID" value="KAK9831129.1"/>
    <property type="molecule type" value="Genomic_DNA"/>
</dbReference>
<feature type="domain" description="OTU" evidence="3">
    <location>
        <begin position="40"/>
        <end position="167"/>
    </location>
</feature>
<organism evidence="4 5">
    <name type="scientific">Apatococcus lobatus</name>
    <dbReference type="NCBI Taxonomy" id="904363"/>
    <lineage>
        <taxon>Eukaryota</taxon>
        <taxon>Viridiplantae</taxon>
        <taxon>Chlorophyta</taxon>
        <taxon>core chlorophytes</taxon>
        <taxon>Trebouxiophyceae</taxon>
        <taxon>Chlorellales</taxon>
        <taxon>Chlorellaceae</taxon>
        <taxon>Apatococcus</taxon>
    </lineage>
</organism>
<dbReference type="PANTHER" id="PTHR12419">
    <property type="entry name" value="OTU DOMAIN CONTAINING PROTEIN"/>
    <property type="match status" value="1"/>
</dbReference>
<reference evidence="4 5" key="1">
    <citation type="journal article" date="2024" name="Nat. Commun.">
        <title>Phylogenomics reveals the evolutionary origins of lichenization in chlorophyte algae.</title>
        <authorList>
            <person name="Puginier C."/>
            <person name="Libourel C."/>
            <person name="Otte J."/>
            <person name="Skaloud P."/>
            <person name="Haon M."/>
            <person name="Grisel S."/>
            <person name="Petersen M."/>
            <person name="Berrin J.G."/>
            <person name="Delaux P.M."/>
            <person name="Dal Grande F."/>
            <person name="Keller J."/>
        </authorList>
    </citation>
    <scope>NUCLEOTIDE SEQUENCE [LARGE SCALE GENOMIC DNA]</scope>
    <source>
        <strain evidence="4 5">SAG 2145</strain>
    </source>
</reference>
<protein>
    <recommendedName>
        <fullName evidence="3">OTU domain-containing protein</fullName>
    </recommendedName>
</protein>
<feature type="region of interest" description="Disordered" evidence="2">
    <location>
        <begin position="243"/>
        <end position="310"/>
    </location>
</feature>
<dbReference type="InterPro" id="IPR004027">
    <property type="entry name" value="SEC_C_motif"/>
</dbReference>
<feature type="compositionally biased region" description="Basic and acidic residues" evidence="2">
    <location>
        <begin position="347"/>
        <end position="356"/>
    </location>
</feature>
<dbReference type="SUPFAM" id="SSF54001">
    <property type="entry name" value="Cysteine proteinases"/>
    <property type="match status" value="1"/>
</dbReference>
<sequence>MPKGKASQAKTASKDRPAKNPASSFAWQDTLGDQLSAAGLRIKTVTADGNCFFRAVADQLQGESGDHFALRGRVVSFMRQHFDDFAPFIEEDEGFQHYCKRMAKEGTWAGQQEQVALARLERIRICIHQAGQPLWTIAPCVPDFPKDAPLIHLSYHDGEHYNSVREASDFGRGPPRELSLGTKPTSGTAAAQRRKSWGILEVQLVKQGTGCDDSGPVEWALNMTEGQVDEAIEKLIERRAEELEPCPSTAEPVSLQSSLFDDSPSSALQDQSFSQNLAAADPSSSFMPQPAQPEVAMHVSPEQDLSSSASVDRKFAASASDGQQILPGEYVVGDTLTSKQACSTAQEEQKDVGEHPKARRPARNKPCPCGSGRRYKTCCLPAKAAASRRGESTGEGEMPAEDIHQMATLYI</sequence>
<accession>A0AAW1RBP4</accession>
<feature type="region of interest" description="Disordered" evidence="2">
    <location>
        <begin position="341"/>
        <end position="368"/>
    </location>
</feature>
<dbReference type="GO" id="GO:0016579">
    <property type="term" value="P:protein deubiquitination"/>
    <property type="evidence" value="ECO:0007669"/>
    <property type="project" value="TreeGrafter"/>
</dbReference>
<evidence type="ECO:0000313" key="5">
    <source>
        <dbReference type="Proteomes" id="UP001438707"/>
    </source>
</evidence>
<comment type="caution">
    <text evidence="4">The sequence shown here is derived from an EMBL/GenBank/DDBJ whole genome shotgun (WGS) entry which is preliminary data.</text>
</comment>
<dbReference type="Pfam" id="PF02810">
    <property type="entry name" value="SEC-C"/>
    <property type="match status" value="1"/>
</dbReference>
<name>A0AAW1RBP4_9CHLO</name>
<keyword evidence="5" id="KW-1185">Reference proteome</keyword>
<dbReference type="PANTHER" id="PTHR12419:SF7">
    <property type="entry name" value="OTU DOMAIN-CONTAINING PROTEIN 3"/>
    <property type="match status" value="1"/>
</dbReference>
<dbReference type="Proteomes" id="UP001438707">
    <property type="component" value="Unassembled WGS sequence"/>
</dbReference>
<feature type="compositionally biased region" description="Polar residues" evidence="2">
    <location>
        <begin position="254"/>
        <end position="287"/>
    </location>
</feature>
<dbReference type="Gene3D" id="3.10.450.50">
    <property type="match status" value="1"/>
</dbReference>
<gene>
    <name evidence="4" type="ORF">WJX74_004441</name>
</gene>
<proteinExistence type="inferred from homology"/>
<dbReference type="CDD" id="cd22771">
    <property type="entry name" value="OTU_plant_OTU7-like"/>
    <property type="match status" value="1"/>
</dbReference>
<dbReference type="SUPFAM" id="SSF103642">
    <property type="entry name" value="Sec-C motif"/>
    <property type="match status" value="1"/>
</dbReference>
<dbReference type="Gene3D" id="3.90.70.80">
    <property type="match status" value="1"/>
</dbReference>
<dbReference type="InterPro" id="IPR003323">
    <property type="entry name" value="OTU_dom"/>
</dbReference>
<feature type="region of interest" description="Disordered" evidence="2">
    <location>
        <begin position="1"/>
        <end position="24"/>
    </location>
</feature>
<dbReference type="InterPro" id="IPR038765">
    <property type="entry name" value="Papain-like_cys_pep_sf"/>
</dbReference>
<dbReference type="Pfam" id="PF02338">
    <property type="entry name" value="OTU"/>
    <property type="match status" value="1"/>
</dbReference>
<dbReference type="GO" id="GO:0004843">
    <property type="term" value="F:cysteine-type deubiquitinase activity"/>
    <property type="evidence" value="ECO:0007669"/>
    <property type="project" value="TreeGrafter"/>
</dbReference>
<evidence type="ECO:0000259" key="3">
    <source>
        <dbReference type="PROSITE" id="PS50802"/>
    </source>
</evidence>
<comment type="similarity">
    <text evidence="1">Belongs to the peptidase C85 family.</text>
</comment>
<evidence type="ECO:0000256" key="2">
    <source>
        <dbReference type="SAM" id="MobiDB-lite"/>
    </source>
</evidence>
<dbReference type="InterPro" id="IPR050704">
    <property type="entry name" value="Peptidase_C85-like"/>
</dbReference>
<evidence type="ECO:0000256" key="1">
    <source>
        <dbReference type="ARBA" id="ARBA00010407"/>
    </source>
</evidence>
<feature type="region of interest" description="Disordered" evidence="2">
    <location>
        <begin position="167"/>
        <end position="192"/>
    </location>
</feature>
<dbReference type="PROSITE" id="PS50802">
    <property type="entry name" value="OTU"/>
    <property type="match status" value="1"/>
</dbReference>
<dbReference type="AlphaFoldDB" id="A0AAW1RBP4"/>
<evidence type="ECO:0000313" key="4">
    <source>
        <dbReference type="EMBL" id="KAK9831129.1"/>
    </source>
</evidence>